<proteinExistence type="predicted"/>
<dbReference type="Proteomes" id="UP000265566">
    <property type="component" value="Chromosome 5"/>
</dbReference>
<evidence type="ECO:0000313" key="2">
    <source>
        <dbReference type="EMBL" id="RHN56678.1"/>
    </source>
</evidence>
<accession>A0A396HVZ1</accession>
<feature type="transmembrane region" description="Helical" evidence="1">
    <location>
        <begin position="62"/>
        <end position="82"/>
    </location>
</feature>
<gene>
    <name evidence="2" type="ORF">MtrunA17_Chr5g0432031</name>
</gene>
<name>A0A396HVZ1_MEDTR</name>
<protein>
    <submittedName>
        <fullName evidence="2">Putative exocyst complex component Exo70</fullName>
    </submittedName>
</protein>
<feature type="transmembrane region" description="Helical" evidence="1">
    <location>
        <begin position="166"/>
        <end position="185"/>
    </location>
</feature>
<dbReference type="Gramene" id="rna32115">
    <property type="protein sequence ID" value="RHN56678.1"/>
    <property type="gene ID" value="gene32115"/>
</dbReference>
<reference evidence="2" key="1">
    <citation type="journal article" date="2018" name="Nat. Plants">
        <title>Whole-genome landscape of Medicago truncatula symbiotic genes.</title>
        <authorList>
            <person name="Pecrix Y."/>
            <person name="Gamas P."/>
            <person name="Carrere S."/>
        </authorList>
    </citation>
    <scope>NUCLEOTIDE SEQUENCE</scope>
    <source>
        <tissue evidence="2">Leaves</tissue>
    </source>
</reference>
<keyword evidence="1" id="KW-0472">Membrane</keyword>
<evidence type="ECO:0000256" key="1">
    <source>
        <dbReference type="SAM" id="Phobius"/>
    </source>
</evidence>
<dbReference type="EMBL" id="PSQE01000005">
    <property type="protein sequence ID" value="RHN56678.1"/>
    <property type="molecule type" value="Genomic_DNA"/>
</dbReference>
<keyword evidence="1" id="KW-0812">Transmembrane</keyword>
<organism evidence="2">
    <name type="scientific">Medicago truncatula</name>
    <name type="common">Barrel medic</name>
    <name type="synonym">Medicago tribuloides</name>
    <dbReference type="NCBI Taxonomy" id="3880"/>
    <lineage>
        <taxon>Eukaryota</taxon>
        <taxon>Viridiplantae</taxon>
        <taxon>Streptophyta</taxon>
        <taxon>Embryophyta</taxon>
        <taxon>Tracheophyta</taxon>
        <taxon>Spermatophyta</taxon>
        <taxon>Magnoliopsida</taxon>
        <taxon>eudicotyledons</taxon>
        <taxon>Gunneridae</taxon>
        <taxon>Pentapetalae</taxon>
        <taxon>rosids</taxon>
        <taxon>fabids</taxon>
        <taxon>Fabales</taxon>
        <taxon>Fabaceae</taxon>
        <taxon>Papilionoideae</taxon>
        <taxon>50 kb inversion clade</taxon>
        <taxon>NPAAA clade</taxon>
        <taxon>Hologalegina</taxon>
        <taxon>IRL clade</taxon>
        <taxon>Trifolieae</taxon>
        <taxon>Medicago</taxon>
    </lineage>
</organism>
<dbReference type="AlphaFoldDB" id="A0A396HVZ1"/>
<sequence>MKANITRLRNNMTSKVNKMLNRKMQVKKWRYLCFVSSIVGLLCYALSPSFNHLFGKWNLLKVSLYCLFSFVICLADLLANAITWQKSPSLRFRAHLAVSVFTITTIYSFFFDKANAKPDAYSLISSAAFAVMSLCMSKQTHLGFEVDLLYFFCGYFTLQLMKIKKVLAVVGACFAYSLIMFRVYLGESGLPIQDQPSIGNQNGAESDPILHFIPNNTAAPSVVEDPIRHFYQTNPSNENRKTMVRKLIDWIIGRV</sequence>
<keyword evidence="1" id="KW-1133">Transmembrane helix</keyword>
<feature type="transmembrane region" description="Helical" evidence="1">
    <location>
        <begin position="29"/>
        <end position="50"/>
    </location>
</feature>
<feature type="transmembrane region" description="Helical" evidence="1">
    <location>
        <begin position="94"/>
        <end position="112"/>
    </location>
</feature>
<comment type="caution">
    <text evidence="2">The sequence shown here is derived from an EMBL/GenBank/DDBJ whole genome shotgun (WGS) entry which is preliminary data.</text>
</comment>